<evidence type="ECO:0000313" key="8">
    <source>
        <dbReference type="RefSeq" id="XP_058978786.1"/>
    </source>
</evidence>
<gene>
    <name evidence="8" type="primary">LOC101897542</name>
</gene>
<evidence type="ECO:0000256" key="3">
    <source>
        <dbReference type="ARBA" id="ARBA00022989"/>
    </source>
</evidence>
<sequence length="642" mass="70755">MKLFSETLFGRCWAKLTTKQELNLENAERSEEPAVAVIYQRNETKEDEAYPMKNDSDNRNGDVALPIAQNYTKPKEKSLLARRLYILSWIGSYEREKGMSDLIAGITLGMTIIPQSIAYAALAGLSSEYGLYSAFMGSIIYVFFGTIPQVSIGPTSLMALLTLQYCSDKPVQIVIVLAFMAGLVELLMGVFRLGFIVNFIPSPVTKAFTSGTALIVALVQMKTLFGVKVKGIPTPAEFWNNIKVPDAIVGVTCLVVLLLLRQLSSVNFKKKNETTRRLKKLLWYISISRNALVVFVLSFIAYMWIKKSSIEAIPFSLSSKVTSGLPQFKLPPFSFESGNRTYGFFDICSELGSGLIVVPIVAVLANVAIAKAFVKDSQLDASQEMLTLGLCNLAGSFFSAMPTCGAFTRSAVSQASGVKTPMAGIYTGIIVFSALSILTPYFQYIPKSSLSAVLIAAVIFMVDFSPFLNLWKNNKKDFFSWTGCLVVCLVAGVEVGLLYGIVLNMIFVLLRLGNPKVDVNLKQCDSVTYVHIKPMSDVYFSGADAIRTEIRSACILYRYDFPVVLDCSRFMLFDATFIEMLNAVAKEINEQKQIFVLQSLSEKHKPLFPAANSNIIFAMDPLTVDDFMTAEKKANGNGSLMA</sequence>
<dbReference type="GeneID" id="101897542"/>
<keyword evidence="3 5" id="KW-1133">Transmembrane helix</keyword>
<dbReference type="InterPro" id="IPR011547">
    <property type="entry name" value="SLC26A/SulP_dom"/>
</dbReference>
<feature type="transmembrane region" description="Helical" evidence="5">
    <location>
        <begin position="129"/>
        <end position="151"/>
    </location>
</feature>
<accession>A0ABM3UZ22</accession>
<evidence type="ECO:0000256" key="2">
    <source>
        <dbReference type="ARBA" id="ARBA00022692"/>
    </source>
</evidence>
<name>A0ABM3UZ22_MUSDO</name>
<comment type="subcellular location">
    <subcellularLocation>
        <location evidence="1">Membrane</location>
        <topology evidence="1">Multi-pass membrane protein</topology>
    </subcellularLocation>
</comment>
<dbReference type="InterPro" id="IPR001902">
    <property type="entry name" value="SLC26A/SulP_fam"/>
</dbReference>
<dbReference type="Pfam" id="PF00916">
    <property type="entry name" value="Sulfate_transp"/>
    <property type="match status" value="1"/>
</dbReference>
<dbReference type="PANTHER" id="PTHR11814">
    <property type="entry name" value="SULFATE TRANSPORTER"/>
    <property type="match status" value="1"/>
</dbReference>
<feature type="domain" description="SLC26A/SulP transporter" evidence="6">
    <location>
        <begin position="100"/>
        <end position="482"/>
    </location>
</feature>
<evidence type="ECO:0000256" key="1">
    <source>
        <dbReference type="ARBA" id="ARBA00004141"/>
    </source>
</evidence>
<feature type="transmembrane region" description="Helical" evidence="5">
    <location>
        <begin position="423"/>
        <end position="442"/>
    </location>
</feature>
<feature type="transmembrane region" description="Helical" evidence="5">
    <location>
        <begin position="242"/>
        <end position="260"/>
    </location>
</feature>
<evidence type="ECO:0000256" key="5">
    <source>
        <dbReference type="SAM" id="Phobius"/>
    </source>
</evidence>
<keyword evidence="4 5" id="KW-0472">Membrane</keyword>
<evidence type="ECO:0000256" key="4">
    <source>
        <dbReference type="ARBA" id="ARBA00023136"/>
    </source>
</evidence>
<dbReference type="Proteomes" id="UP001652621">
    <property type="component" value="Unplaced"/>
</dbReference>
<reference evidence="8" key="1">
    <citation type="submission" date="2025-08" db="UniProtKB">
        <authorList>
            <consortium name="RefSeq"/>
        </authorList>
    </citation>
    <scope>IDENTIFICATION</scope>
    <source>
        <strain evidence="8">Aabys</strain>
        <tissue evidence="8">Whole body</tissue>
    </source>
</reference>
<keyword evidence="2 5" id="KW-0812">Transmembrane</keyword>
<dbReference type="RefSeq" id="XP_058978786.1">
    <property type="nucleotide sequence ID" value="XM_059122803.1"/>
</dbReference>
<evidence type="ECO:0000313" key="7">
    <source>
        <dbReference type="Proteomes" id="UP001652621"/>
    </source>
</evidence>
<keyword evidence="7" id="KW-1185">Reference proteome</keyword>
<feature type="transmembrane region" description="Helical" evidence="5">
    <location>
        <begin position="351"/>
        <end position="374"/>
    </location>
</feature>
<organism evidence="7 8">
    <name type="scientific">Musca domestica</name>
    <name type="common">House fly</name>
    <dbReference type="NCBI Taxonomy" id="7370"/>
    <lineage>
        <taxon>Eukaryota</taxon>
        <taxon>Metazoa</taxon>
        <taxon>Ecdysozoa</taxon>
        <taxon>Arthropoda</taxon>
        <taxon>Hexapoda</taxon>
        <taxon>Insecta</taxon>
        <taxon>Pterygota</taxon>
        <taxon>Neoptera</taxon>
        <taxon>Endopterygota</taxon>
        <taxon>Diptera</taxon>
        <taxon>Brachycera</taxon>
        <taxon>Muscomorpha</taxon>
        <taxon>Muscoidea</taxon>
        <taxon>Muscidae</taxon>
        <taxon>Musca</taxon>
    </lineage>
</organism>
<feature type="transmembrane region" description="Helical" evidence="5">
    <location>
        <begin position="386"/>
        <end position="408"/>
    </location>
</feature>
<protein>
    <submittedName>
        <fullName evidence="8">Sodium-independent sulfate anion transporter isoform X1</fullName>
    </submittedName>
</protein>
<feature type="transmembrane region" description="Helical" evidence="5">
    <location>
        <begin position="449"/>
        <end position="468"/>
    </location>
</feature>
<evidence type="ECO:0000259" key="6">
    <source>
        <dbReference type="Pfam" id="PF00916"/>
    </source>
</evidence>
<feature type="transmembrane region" description="Helical" evidence="5">
    <location>
        <begin position="102"/>
        <end position="122"/>
    </location>
</feature>
<proteinExistence type="predicted"/>
<feature type="transmembrane region" description="Helical" evidence="5">
    <location>
        <begin position="171"/>
        <end position="195"/>
    </location>
</feature>
<feature type="transmembrane region" description="Helical" evidence="5">
    <location>
        <begin position="480"/>
        <end position="510"/>
    </location>
</feature>
<feature type="transmembrane region" description="Helical" evidence="5">
    <location>
        <begin position="281"/>
        <end position="305"/>
    </location>
</feature>